<proteinExistence type="predicted"/>
<evidence type="ECO:0000313" key="3">
    <source>
        <dbReference type="EMBL" id="MBK1878654.1"/>
    </source>
</evidence>
<evidence type="ECO:0000256" key="2">
    <source>
        <dbReference type="SAM" id="SignalP"/>
    </source>
</evidence>
<gene>
    <name evidence="3" type="ORF">JIN87_17370</name>
</gene>
<dbReference type="Proteomes" id="UP000617628">
    <property type="component" value="Unassembled WGS sequence"/>
</dbReference>
<evidence type="ECO:0000256" key="1">
    <source>
        <dbReference type="SAM" id="MobiDB-lite"/>
    </source>
</evidence>
<keyword evidence="2" id="KW-0732">Signal</keyword>
<dbReference type="AlphaFoldDB" id="A0A934S0B9"/>
<feature type="chain" id="PRO_5037358261" evidence="2">
    <location>
        <begin position="25"/>
        <end position="176"/>
    </location>
</feature>
<sequence length="176" mass="20322">MKTIATLTLLAAIAAFMSPQQAVAGDKEKALIGGLIGGIIIGSALADDHTHVSTTVSYHHGNHGHHRSHCNHGHWKWTSTKHWVPGHYKYSRDCHGHSVKIWVSGYYDYHKEKVWVKDCRCSHYTRSSRGHHYRYDSHKSHHDHYRHHGKHGRGSHHDRGHRDHRHHSSTQIVRNY</sequence>
<dbReference type="RefSeq" id="WP_200356866.1">
    <property type="nucleotide sequence ID" value="NZ_JAENIL010000033.1"/>
</dbReference>
<dbReference type="EMBL" id="JAENIL010000033">
    <property type="protein sequence ID" value="MBK1878654.1"/>
    <property type="molecule type" value="Genomic_DNA"/>
</dbReference>
<name>A0A934S0B9_9BACT</name>
<protein>
    <submittedName>
        <fullName evidence="3">Uncharacterized protein</fullName>
    </submittedName>
</protein>
<evidence type="ECO:0000313" key="4">
    <source>
        <dbReference type="Proteomes" id="UP000617628"/>
    </source>
</evidence>
<comment type="caution">
    <text evidence="3">The sequence shown here is derived from an EMBL/GenBank/DDBJ whole genome shotgun (WGS) entry which is preliminary data.</text>
</comment>
<feature type="compositionally biased region" description="Basic residues" evidence="1">
    <location>
        <begin position="139"/>
        <end position="154"/>
    </location>
</feature>
<keyword evidence="4" id="KW-1185">Reference proteome</keyword>
<feature type="signal peptide" evidence="2">
    <location>
        <begin position="1"/>
        <end position="24"/>
    </location>
</feature>
<reference evidence="3" key="1">
    <citation type="submission" date="2021-01" db="EMBL/GenBank/DDBJ databases">
        <title>Modified the classification status of verrucomicrobia.</title>
        <authorList>
            <person name="Feng X."/>
        </authorList>
    </citation>
    <scope>NUCLEOTIDE SEQUENCE</scope>
    <source>
        <strain evidence="3">KCTC 13126</strain>
    </source>
</reference>
<organism evidence="3 4">
    <name type="scientific">Pelagicoccus mobilis</name>
    <dbReference type="NCBI Taxonomy" id="415221"/>
    <lineage>
        <taxon>Bacteria</taxon>
        <taxon>Pseudomonadati</taxon>
        <taxon>Verrucomicrobiota</taxon>
        <taxon>Opitutia</taxon>
        <taxon>Puniceicoccales</taxon>
        <taxon>Pelagicoccaceae</taxon>
        <taxon>Pelagicoccus</taxon>
    </lineage>
</organism>
<accession>A0A934S0B9</accession>
<feature type="region of interest" description="Disordered" evidence="1">
    <location>
        <begin position="132"/>
        <end position="176"/>
    </location>
</feature>